<evidence type="ECO:0008006" key="3">
    <source>
        <dbReference type="Google" id="ProtNLM"/>
    </source>
</evidence>
<gene>
    <name evidence="1" type="ORF">EWM64_g6332</name>
</gene>
<organism evidence="1 2">
    <name type="scientific">Hericium alpestre</name>
    <dbReference type="NCBI Taxonomy" id="135208"/>
    <lineage>
        <taxon>Eukaryota</taxon>
        <taxon>Fungi</taxon>
        <taxon>Dikarya</taxon>
        <taxon>Basidiomycota</taxon>
        <taxon>Agaricomycotina</taxon>
        <taxon>Agaricomycetes</taxon>
        <taxon>Russulales</taxon>
        <taxon>Hericiaceae</taxon>
        <taxon>Hericium</taxon>
    </lineage>
</organism>
<name>A0A4Y9ZUZ4_9AGAM</name>
<keyword evidence="2" id="KW-1185">Reference proteome</keyword>
<evidence type="ECO:0000313" key="2">
    <source>
        <dbReference type="Proteomes" id="UP000298061"/>
    </source>
</evidence>
<reference evidence="1 2" key="1">
    <citation type="submission" date="2019-02" db="EMBL/GenBank/DDBJ databases">
        <title>Genome sequencing of the rare red list fungi Hericium alpestre (H. flagellum).</title>
        <authorList>
            <person name="Buettner E."/>
            <person name="Kellner H."/>
        </authorList>
    </citation>
    <scope>NUCLEOTIDE SEQUENCE [LARGE SCALE GENOMIC DNA]</scope>
    <source>
        <strain evidence="1 2">DSM 108284</strain>
    </source>
</reference>
<sequence length="176" mass="19639">MAASNEVDPASNRTSSAQYWGSALDFRLEVIQSVSANGSREDTDEAQQFIADECDSGEQLLGWIGATHVCRSWREAALQHSRLWANLTFRFGVRWFAEMVSSVKSSSLAFTMDEYLPPSFKAPDLSLPLIQPVQHVGVAALDQQLDTFASFLTMSITPLLETFSMERRDGSQEWIP</sequence>
<dbReference type="AlphaFoldDB" id="A0A4Y9ZUZ4"/>
<dbReference type="Proteomes" id="UP000298061">
    <property type="component" value="Unassembled WGS sequence"/>
</dbReference>
<dbReference type="OrthoDB" id="2899362at2759"/>
<protein>
    <recommendedName>
        <fullName evidence="3">F-box domain-containing protein</fullName>
    </recommendedName>
</protein>
<dbReference type="EMBL" id="SFCI01000849">
    <property type="protein sequence ID" value="TFY77681.1"/>
    <property type="molecule type" value="Genomic_DNA"/>
</dbReference>
<comment type="caution">
    <text evidence="1">The sequence shown here is derived from an EMBL/GenBank/DDBJ whole genome shotgun (WGS) entry which is preliminary data.</text>
</comment>
<accession>A0A4Y9ZUZ4</accession>
<proteinExistence type="predicted"/>
<evidence type="ECO:0000313" key="1">
    <source>
        <dbReference type="EMBL" id="TFY77681.1"/>
    </source>
</evidence>